<keyword evidence="1 3" id="KW-0378">Hydrolase</keyword>
<protein>
    <submittedName>
        <fullName evidence="3">Carbon-nitrogen hydrolase family protein</fullName>
    </submittedName>
</protein>
<evidence type="ECO:0000313" key="3">
    <source>
        <dbReference type="EMBL" id="GMG85404.1"/>
    </source>
</evidence>
<dbReference type="RefSeq" id="WP_285674751.1">
    <property type="nucleotide sequence ID" value="NZ_BSYI01000064.1"/>
</dbReference>
<dbReference type="Proteomes" id="UP001239909">
    <property type="component" value="Unassembled WGS sequence"/>
</dbReference>
<dbReference type="PANTHER" id="PTHR43674">
    <property type="entry name" value="NITRILASE C965.09-RELATED"/>
    <property type="match status" value="1"/>
</dbReference>
<evidence type="ECO:0000256" key="1">
    <source>
        <dbReference type="ARBA" id="ARBA00022801"/>
    </source>
</evidence>
<keyword evidence="4" id="KW-1185">Reference proteome</keyword>
<feature type="domain" description="CN hydrolase" evidence="2">
    <location>
        <begin position="7"/>
        <end position="251"/>
    </location>
</feature>
<comment type="caution">
    <text evidence="3">The sequence shown here is derived from an EMBL/GenBank/DDBJ whole genome shotgun (WGS) entry which is preliminary data.</text>
</comment>
<proteinExistence type="predicted"/>
<evidence type="ECO:0000313" key="4">
    <source>
        <dbReference type="Proteomes" id="UP001239909"/>
    </source>
</evidence>
<name>A0ABQ6LTJ1_9RHOB</name>
<dbReference type="InterPro" id="IPR003010">
    <property type="entry name" value="C-N_Hydrolase"/>
</dbReference>
<dbReference type="GO" id="GO:0016787">
    <property type="term" value="F:hydrolase activity"/>
    <property type="evidence" value="ECO:0007669"/>
    <property type="project" value="UniProtKB-KW"/>
</dbReference>
<evidence type="ECO:0000259" key="2">
    <source>
        <dbReference type="PROSITE" id="PS50263"/>
    </source>
</evidence>
<reference evidence="3 4" key="1">
    <citation type="submission" date="2023-04" db="EMBL/GenBank/DDBJ databases">
        <title>Marinoamorphus aggregata gen. nov., sp. Nov., isolate from tissue of brittle star Ophioplocus japonicus.</title>
        <authorList>
            <person name="Kawano K."/>
            <person name="Sawayama S."/>
            <person name="Nakagawa S."/>
        </authorList>
    </citation>
    <scope>NUCLEOTIDE SEQUENCE [LARGE SCALE GENOMIC DNA]</scope>
    <source>
        <strain evidence="3 4">NKW23</strain>
    </source>
</reference>
<gene>
    <name evidence="3" type="ORF">LNKW23_46240</name>
</gene>
<dbReference type="PANTHER" id="PTHR43674:SF2">
    <property type="entry name" value="BETA-UREIDOPROPIONASE"/>
    <property type="match status" value="1"/>
</dbReference>
<sequence length="270" mass="28916">MTQPHDLRVGLWQDETPPGTISEVIDQVGRVAAKACGAGVALLAFPECYLTGYHWPAAEVPGIARSVTQDHLARLSRIADRSGVAFVIGSYQHTAHWVANAAHLFLPESPGPLTYRKRALYGDCENSVFSSGAGPLIFDYGGRRFGVLICFDIEFPELVREAAMLGADTVLVPRALMAPEHDVADFLVPARAIENGISVVNGNRIEAEAVLTFIGKSQICGPDSSSRTVAAPGFRGPLHAPLSTAPARIDYVEEAMAKGMQRRAEAIGKP</sequence>
<dbReference type="Gene3D" id="3.60.110.10">
    <property type="entry name" value="Carbon-nitrogen hydrolase"/>
    <property type="match status" value="1"/>
</dbReference>
<dbReference type="InterPro" id="IPR050345">
    <property type="entry name" value="Aliph_Amidase/BUP"/>
</dbReference>
<accession>A0ABQ6LTJ1</accession>
<dbReference type="SUPFAM" id="SSF56317">
    <property type="entry name" value="Carbon-nitrogen hydrolase"/>
    <property type="match status" value="1"/>
</dbReference>
<dbReference type="Pfam" id="PF00795">
    <property type="entry name" value="CN_hydrolase"/>
    <property type="match status" value="1"/>
</dbReference>
<organism evidence="3 4">
    <name type="scientific">Paralimibaculum aggregatum</name>
    <dbReference type="NCBI Taxonomy" id="3036245"/>
    <lineage>
        <taxon>Bacteria</taxon>
        <taxon>Pseudomonadati</taxon>
        <taxon>Pseudomonadota</taxon>
        <taxon>Alphaproteobacteria</taxon>
        <taxon>Rhodobacterales</taxon>
        <taxon>Paracoccaceae</taxon>
        <taxon>Paralimibaculum</taxon>
    </lineage>
</organism>
<dbReference type="InterPro" id="IPR036526">
    <property type="entry name" value="C-N_Hydrolase_sf"/>
</dbReference>
<dbReference type="EMBL" id="BSYI01000064">
    <property type="protein sequence ID" value="GMG85404.1"/>
    <property type="molecule type" value="Genomic_DNA"/>
</dbReference>
<dbReference type="PROSITE" id="PS50263">
    <property type="entry name" value="CN_HYDROLASE"/>
    <property type="match status" value="1"/>
</dbReference>